<proteinExistence type="predicted"/>
<dbReference type="InterPro" id="IPR032852">
    <property type="entry name" value="ALKBH2"/>
</dbReference>
<gene>
    <name evidence="2" type="ORF">ORPV_707</name>
</gene>
<sequence>MEKITYRDVDLALDFYPKVVEDKLGQEWATYIESYLKILNPKTIGYNKRCCTFFGSIPVYTVTYFGKTAHRKVYPWDTIPGLQGIKEYVEGICGEKFTVCALQYYKNGSVGINPHRDKEMVKGTKIAGLTFGQERDLILTSCNGTKQMSVKLGNGSLYIMNPPTNDKWTHCIPKDDSVKPRISLTFRNYI</sequence>
<reference evidence="2" key="1">
    <citation type="submission" date="2017-08" db="EMBL/GenBank/DDBJ databases">
        <authorList>
            <consortium name="Urmite Genomes"/>
        </authorList>
    </citation>
    <scope>NUCLEOTIDE SEQUENCE [LARGE SCALE GENOMIC DNA]</scope>
    <source>
        <strain evidence="2">IHUMI-LCC2</strain>
    </source>
</reference>
<dbReference type="GO" id="GO:0051747">
    <property type="term" value="F:cytosine C-5 DNA demethylase activity"/>
    <property type="evidence" value="ECO:0007669"/>
    <property type="project" value="TreeGrafter"/>
</dbReference>
<dbReference type="KEGG" id="vg:35382525"/>
<dbReference type="GO" id="GO:0035516">
    <property type="term" value="F:broad specificity oxidative DNA demethylase activity"/>
    <property type="evidence" value="ECO:0007669"/>
    <property type="project" value="TreeGrafter"/>
</dbReference>
<evidence type="ECO:0000259" key="1">
    <source>
        <dbReference type="PROSITE" id="PS51471"/>
    </source>
</evidence>
<dbReference type="GeneID" id="35382525"/>
<dbReference type="Proteomes" id="UP000236316">
    <property type="component" value="Segment"/>
</dbReference>
<organism evidence="2">
    <name type="scientific">Orpheovirus IHUMI-LCC2</name>
    <dbReference type="NCBI Taxonomy" id="2023057"/>
    <lineage>
        <taxon>Viruses</taxon>
        <taxon>Varidnaviria</taxon>
        <taxon>Bamfordvirae</taxon>
        <taxon>Nucleocytoviricota</taxon>
        <taxon>Megaviricetes</taxon>
        <taxon>Pimascovirales</taxon>
        <taxon>Ocovirineae</taxon>
        <taxon>Orpheoviridae</taxon>
        <taxon>Alphaorpheovirus</taxon>
        <taxon>Alphaorpheovirus massiliense</taxon>
    </lineage>
</organism>
<dbReference type="GO" id="GO:0006307">
    <property type="term" value="P:DNA alkylation repair"/>
    <property type="evidence" value="ECO:0007669"/>
    <property type="project" value="TreeGrafter"/>
</dbReference>
<protein>
    <submittedName>
        <fullName evidence="2">Alkylated DNA repair dioxygenase AlkB</fullName>
    </submittedName>
</protein>
<dbReference type="Gene3D" id="2.60.120.590">
    <property type="entry name" value="Alpha-ketoglutarate-dependent dioxygenase AlkB-like"/>
    <property type="match status" value="1"/>
</dbReference>
<dbReference type="InterPro" id="IPR027450">
    <property type="entry name" value="AlkB-like"/>
</dbReference>
<dbReference type="PANTHER" id="PTHR31573:SF1">
    <property type="entry name" value="DNA OXIDATIVE DEMETHYLASE ALKBH2"/>
    <property type="match status" value="1"/>
</dbReference>
<evidence type="ECO:0000313" key="3">
    <source>
        <dbReference type="Proteomes" id="UP000236316"/>
    </source>
</evidence>
<dbReference type="GO" id="GO:0008198">
    <property type="term" value="F:ferrous iron binding"/>
    <property type="evidence" value="ECO:0007669"/>
    <property type="project" value="TreeGrafter"/>
</dbReference>
<feature type="domain" description="Fe2OG dioxygenase" evidence="1">
    <location>
        <begin position="96"/>
        <end position="190"/>
    </location>
</feature>
<dbReference type="PROSITE" id="PS51471">
    <property type="entry name" value="FE2OG_OXY"/>
    <property type="match status" value="1"/>
</dbReference>
<accession>A0A2I2L520</accession>
<evidence type="ECO:0000313" key="2">
    <source>
        <dbReference type="EMBL" id="SNW62611.1"/>
    </source>
</evidence>
<dbReference type="InterPro" id="IPR005123">
    <property type="entry name" value="Oxoglu/Fe-dep_dioxygenase_dom"/>
</dbReference>
<dbReference type="EMBL" id="LT906555">
    <property type="protein sequence ID" value="SNW62611.1"/>
    <property type="molecule type" value="Genomic_DNA"/>
</dbReference>
<dbReference type="RefSeq" id="YP_009448913.1">
    <property type="nucleotide sequence ID" value="NC_036594.1"/>
</dbReference>
<keyword evidence="2" id="KW-0560">Oxidoreductase</keyword>
<dbReference type="SUPFAM" id="SSF51197">
    <property type="entry name" value="Clavaminate synthase-like"/>
    <property type="match status" value="1"/>
</dbReference>
<name>A0A2I2L520_9VIRU</name>
<dbReference type="PANTHER" id="PTHR31573">
    <property type="entry name" value="ALPHA-KETOGLUTARATE-DEPENDENT DIOXYGENASE ALKB HOMOLOG 2"/>
    <property type="match status" value="1"/>
</dbReference>
<keyword evidence="3" id="KW-1185">Reference proteome</keyword>
<dbReference type="InterPro" id="IPR037151">
    <property type="entry name" value="AlkB-like_sf"/>
</dbReference>
<keyword evidence="2" id="KW-0223">Dioxygenase</keyword>
<dbReference type="Pfam" id="PF13532">
    <property type="entry name" value="2OG-FeII_Oxy_2"/>
    <property type="match status" value="1"/>
</dbReference>